<dbReference type="Gene3D" id="1.10.3720.10">
    <property type="entry name" value="MetI-like"/>
    <property type="match status" value="2"/>
</dbReference>
<keyword evidence="7 11" id="KW-0812">Transmembrane</keyword>
<feature type="transmembrane region" description="Helical" evidence="11">
    <location>
        <begin position="497"/>
        <end position="516"/>
    </location>
</feature>
<evidence type="ECO:0000256" key="2">
    <source>
        <dbReference type="ARBA" id="ARBA00011650"/>
    </source>
</evidence>
<feature type="transmembrane region" description="Helical" evidence="11">
    <location>
        <begin position="86"/>
        <end position="109"/>
    </location>
</feature>
<dbReference type="Proteomes" id="UP000216361">
    <property type="component" value="Unassembled WGS sequence"/>
</dbReference>
<dbReference type="Pfam" id="PF00528">
    <property type="entry name" value="BPD_transp_1"/>
    <property type="match status" value="1"/>
</dbReference>
<protein>
    <recommendedName>
        <fullName evidence="3">Thiamine transport system permease protein ThiP</fullName>
    </recommendedName>
</protein>
<dbReference type="GO" id="GO:0015888">
    <property type="term" value="P:thiamine transport"/>
    <property type="evidence" value="ECO:0007669"/>
    <property type="project" value="InterPro"/>
</dbReference>
<dbReference type="NCBIfam" id="TIGR01253">
    <property type="entry name" value="thiP"/>
    <property type="match status" value="1"/>
</dbReference>
<feature type="transmembrane region" description="Helical" evidence="11">
    <location>
        <begin position="287"/>
        <end position="309"/>
    </location>
</feature>
<feature type="transmembrane region" description="Helical" evidence="11">
    <location>
        <begin position="390"/>
        <end position="408"/>
    </location>
</feature>
<evidence type="ECO:0000256" key="6">
    <source>
        <dbReference type="ARBA" id="ARBA00022519"/>
    </source>
</evidence>
<feature type="transmembrane region" description="Helical" evidence="11">
    <location>
        <begin position="129"/>
        <end position="152"/>
    </location>
</feature>
<dbReference type="EMBL" id="NOXS01000032">
    <property type="protein sequence ID" value="OYQ18471.1"/>
    <property type="molecule type" value="Genomic_DNA"/>
</dbReference>
<evidence type="ECO:0000256" key="9">
    <source>
        <dbReference type="ARBA" id="ARBA00022989"/>
    </source>
</evidence>
<dbReference type="PROSITE" id="PS50928">
    <property type="entry name" value="ABC_TM1"/>
    <property type="match status" value="2"/>
</dbReference>
<comment type="subcellular location">
    <subcellularLocation>
        <location evidence="1">Cell inner membrane</location>
        <topology evidence="1">Multi-pass membrane protein</topology>
    </subcellularLocation>
    <subcellularLocation>
        <location evidence="11">Cell membrane</location>
        <topology evidence="11">Multi-pass membrane protein</topology>
    </subcellularLocation>
</comment>
<sequence>MLALVCATLVLAALIAGIGPVLFLGMTGERGFAESLATVLHDAYLHRVLLFTLGQAALSTLLSLLGAVPVARALARRPAFPGRGLIVQMLGVPLLLPALVGVLALVALYGRTGWVASAVATLGGEMPPIYGLGGILLAHVFFNLPLAVRILLRPLEAVPGESWRLAAQLGFSPAQVFRWIDWPVLRRSLPSVAALIFLLCSGSFTIVLALGGGPRATTLEVALYEALRLDFDPSRAAILALLQTLLCIGVGGLLVRLTPPAVPLSLGPGRNGARPDRHLWRTRILDSFWLGGALLFIGGPLLGLIHGGLRGPILAVLWEADLWTAALNSLRLTALAAPLAVLGALGLLLGARRLPTRLRRLVAGLGTLPLALPPIVIGTGWFILFRPLVLAPWVAVALTIALATLMALPYTLRALTPAVAEAAARHDRLCAALGLRGWQRFRLVDFPVLRRALVTALALAAALSLGDFGAVALFGASDTAALPLLLFSRMGSYRFDEAAVIALFLLLLGFVVFWGIEKGLGRDRRA</sequence>
<feature type="transmembrane region" description="Helical" evidence="11">
    <location>
        <begin position="236"/>
        <end position="255"/>
    </location>
</feature>
<feature type="transmembrane region" description="Helical" evidence="11">
    <location>
        <begin position="329"/>
        <end position="349"/>
    </location>
</feature>
<dbReference type="InterPro" id="IPR000515">
    <property type="entry name" value="MetI-like"/>
</dbReference>
<feature type="transmembrane region" description="Helical" evidence="11">
    <location>
        <begin position="361"/>
        <end position="384"/>
    </location>
</feature>
<evidence type="ECO:0000256" key="7">
    <source>
        <dbReference type="ARBA" id="ARBA00022692"/>
    </source>
</evidence>
<evidence type="ECO:0000256" key="8">
    <source>
        <dbReference type="ARBA" id="ARBA00022737"/>
    </source>
</evidence>
<gene>
    <name evidence="13" type="primary">thiP</name>
    <name evidence="13" type="ORF">CHR90_09290</name>
</gene>
<accession>A0A255XNK9</accession>
<evidence type="ECO:0000256" key="3">
    <source>
        <dbReference type="ARBA" id="ARBA00016947"/>
    </source>
</evidence>
<evidence type="ECO:0000256" key="11">
    <source>
        <dbReference type="RuleBase" id="RU363032"/>
    </source>
</evidence>
<evidence type="ECO:0000256" key="10">
    <source>
        <dbReference type="ARBA" id="ARBA00023136"/>
    </source>
</evidence>
<dbReference type="SUPFAM" id="SSF161098">
    <property type="entry name" value="MetI-like"/>
    <property type="match status" value="2"/>
</dbReference>
<feature type="domain" description="ABC transmembrane type-1" evidence="12">
    <location>
        <begin position="49"/>
        <end position="254"/>
    </location>
</feature>
<keyword evidence="8" id="KW-0677">Repeat</keyword>
<comment type="caution">
    <text evidence="13">The sequence shown here is derived from an EMBL/GenBank/DDBJ whole genome shotgun (WGS) entry which is preliminary data.</text>
</comment>
<keyword evidence="10 11" id="KW-0472">Membrane</keyword>
<comment type="subunit">
    <text evidence="2">The complex is composed of two ATP-binding proteins (ThiQ), two transmembrane proteins (ThiP) and a solute-binding protein (ThiB).</text>
</comment>
<name>A0A255XNK9_9PROT</name>
<dbReference type="CDD" id="cd06261">
    <property type="entry name" value="TM_PBP2"/>
    <property type="match status" value="1"/>
</dbReference>
<feature type="transmembrane region" description="Helical" evidence="11">
    <location>
        <begin position="49"/>
        <end position="74"/>
    </location>
</feature>
<evidence type="ECO:0000256" key="5">
    <source>
        <dbReference type="ARBA" id="ARBA00022475"/>
    </source>
</evidence>
<reference evidence="13 14" key="1">
    <citation type="submission" date="2017-07" db="EMBL/GenBank/DDBJ databases">
        <title>Elstera cyanobacteriorum sp. nov., a novel bacterium isolated from cyanobacterial aggregates in a eutrophic lake.</title>
        <authorList>
            <person name="Cai H."/>
        </authorList>
    </citation>
    <scope>NUCLEOTIDE SEQUENCE [LARGE SCALE GENOMIC DNA]</scope>
    <source>
        <strain evidence="13 14">TH019</strain>
    </source>
</reference>
<evidence type="ECO:0000256" key="1">
    <source>
        <dbReference type="ARBA" id="ARBA00004429"/>
    </source>
</evidence>
<feature type="transmembrane region" description="Helical" evidence="11">
    <location>
        <begin position="452"/>
        <end position="477"/>
    </location>
</feature>
<proteinExistence type="inferred from homology"/>
<feature type="domain" description="ABC transmembrane type-1" evidence="12">
    <location>
        <begin position="326"/>
        <end position="516"/>
    </location>
</feature>
<dbReference type="GO" id="GO:0005886">
    <property type="term" value="C:plasma membrane"/>
    <property type="evidence" value="ECO:0007669"/>
    <property type="project" value="UniProtKB-SubCell"/>
</dbReference>
<evidence type="ECO:0000256" key="4">
    <source>
        <dbReference type="ARBA" id="ARBA00022448"/>
    </source>
</evidence>
<dbReference type="PANTHER" id="PTHR30183">
    <property type="entry name" value="MOLYBDENUM TRANSPORT SYSTEM PERMEASE PROTEIN MODB"/>
    <property type="match status" value="1"/>
</dbReference>
<dbReference type="AlphaFoldDB" id="A0A255XNK9"/>
<evidence type="ECO:0000313" key="14">
    <source>
        <dbReference type="Proteomes" id="UP000216361"/>
    </source>
</evidence>
<keyword evidence="14" id="KW-1185">Reference proteome</keyword>
<dbReference type="InterPro" id="IPR005947">
    <property type="entry name" value="ThiP_ABC_transpt"/>
</dbReference>
<keyword evidence="9 11" id="KW-1133">Transmembrane helix</keyword>
<dbReference type="GO" id="GO:0022857">
    <property type="term" value="F:transmembrane transporter activity"/>
    <property type="evidence" value="ECO:0007669"/>
    <property type="project" value="InterPro"/>
</dbReference>
<keyword evidence="5" id="KW-1003">Cell membrane</keyword>
<evidence type="ECO:0000259" key="12">
    <source>
        <dbReference type="PROSITE" id="PS50928"/>
    </source>
</evidence>
<dbReference type="RefSeq" id="WP_094408734.1">
    <property type="nucleotide sequence ID" value="NZ_BMJZ01000001.1"/>
</dbReference>
<keyword evidence="6" id="KW-0997">Cell inner membrane</keyword>
<feature type="transmembrane region" description="Helical" evidence="11">
    <location>
        <begin position="192"/>
        <end position="216"/>
    </location>
</feature>
<organism evidence="13 14">
    <name type="scientific">Elstera cyanobacteriorum</name>
    <dbReference type="NCBI Taxonomy" id="2022747"/>
    <lineage>
        <taxon>Bacteria</taxon>
        <taxon>Pseudomonadati</taxon>
        <taxon>Pseudomonadota</taxon>
        <taxon>Alphaproteobacteria</taxon>
        <taxon>Rhodospirillales</taxon>
        <taxon>Rhodospirillaceae</taxon>
        <taxon>Elstera</taxon>
    </lineage>
</organism>
<evidence type="ECO:0000313" key="13">
    <source>
        <dbReference type="EMBL" id="OYQ18471.1"/>
    </source>
</evidence>
<dbReference type="InterPro" id="IPR035906">
    <property type="entry name" value="MetI-like_sf"/>
</dbReference>
<dbReference type="OrthoDB" id="7066776at2"/>
<comment type="similarity">
    <text evidence="11">Belongs to the binding-protein-dependent transport system permease family.</text>
</comment>
<keyword evidence="4 11" id="KW-0813">Transport</keyword>
<dbReference type="PANTHER" id="PTHR30183:SF9">
    <property type="entry name" value="THIAMINE TRANSPORT SYSTEM PERMEASE PROTEIN THIP"/>
    <property type="match status" value="1"/>
</dbReference>